<proteinExistence type="predicted"/>
<protein>
    <submittedName>
        <fullName evidence="4">Uncharacterized protein</fullName>
    </submittedName>
</protein>
<dbReference type="KEGG" id="bpg:Bathy02g03590"/>
<evidence type="ECO:0000256" key="3">
    <source>
        <dbReference type="SAM" id="Phobius"/>
    </source>
</evidence>
<feature type="transmembrane region" description="Helical" evidence="3">
    <location>
        <begin position="16"/>
        <end position="38"/>
    </location>
</feature>
<dbReference type="EMBL" id="FO082277">
    <property type="protein sequence ID" value="CCO14908.1"/>
    <property type="molecule type" value="Genomic_DNA"/>
</dbReference>
<reference evidence="4 5" key="1">
    <citation type="submission" date="2011-10" db="EMBL/GenBank/DDBJ databases">
        <authorList>
            <person name="Genoscope - CEA"/>
        </authorList>
    </citation>
    <scope>NUCLEOTIDE SEQUENCE [LARGE SCALE GENOMIC DNA]</scope>
    <source>
        <strain evidence="4 5">RCC 1105</strain>
    </source>
</reference>
<feature type="coiled-coil region" evidence="1">
    <location>
        <begin position="749"/>
        <end position="870"/>
    </location>
</feature>
<dbReference type="RefSeq" id="XP_007514668.1">
    <property type="nucleotide sequence ID" value="XM_007514606.1"/>
</dbReference>
<dbReference type="Proteomes" id="UP000198341">
    <property type="component" value="Chromosome 2"/>
</dbReference>
<feature type="coiled-coil region" evidence="1">
    <location>
        <begin position="183"/>
        <end position="228"/>
    </location>
</feature>
<keyword evidence="5" id="KW-1185">Reference proteome</keyword>
<keyword evidence="3" id="KW-0472">Membrane</keyword>
<name>K8F099_9CHLO</name>
<keyword evidence="1" id="KW-0175">Coiled coil</keyword>
<feature type="region of interest" description="Disordered" evidence="2">
    <location>
        <begin position="309"/>
        <end position="335"/>
    </location>
</feature>
<dbReference type="GeneID" id="19017472"/>
<organism evidence="4 5">
    <name type="scientific">Bathycoccus prasinos</name>
    <dbReference type="NCBI Taxonomy" id="41875"/>
    <lineage>
        <taxon>Eukaryota</taxon>
        <taxon>Viridiplantae</taxon>
        <taxon>Chlorophyta</taxon>
        <taxon>Mamiellophyceae</taxon>
        <taxon>Mamiellales</taxon>
        <taxon>Bathycoccaceae</taxon>
        <taxon>Bathycoccus</taxon>
    </lineage>
</organism>
<keyword evidence="3" id="KW-1133">Transmembrane helix</keyword>
<feature type="coiled-coil region" evidence="1">
    <location>
        <begin position="533"/>
        <end position="587"/>
    </location>
</feature>
<feature type="transmembrane region" description="Helical" evidence="3">
    <location>
        <begin position="90"/>
        <end position="113"/>
    </location>
</feature>
<dbReference type="AlphaFoldDB" id="K8F099"/>
<feature type="transmembrane region" description="Helical" evidence="3">
    <location>
        <begin position="125"/>
        <end position="145"/>
    </location>
</feature>
<evidence type="ECO:0000313" key="5">
    <source>
        <dbReference type="Proteomes" id="UP000198341"/>
    </source>
</evidence>
<feature type="coiled-coil region" evidence="1">
    <location>
        <begin position="897"/>
        <end position="1015"/>
    </location>
</feature>
<evidence type="ECO:0000256" key="2">
    <source>
        <dbReference type="SAM" id="MobiDB-lite"/>
    </source>
</evidence>
<gene>
    <name evidence="4" type="ORF">Bathy02g03590</name>
</gene>
<keyword evidence="3" id="KW-0812">Transmembrane</keyword>
<evidence type="ECO:0000256" key="1">
    <source>
        <dbReference type="SAM" id="Coils"/>
    </source>
</evidence>
<feature type="region of interest" description="Disordered" evidence="2">
    <location>
        <begin position="240"/>
        <end position="265"/>
    </location>
</feature>
<sequence>MYFPAKNFIGKYQTMFKFLGVFLCCAMADVTFLVMFGSQTASSVKAGMEWTRWVGTPLSAFARAAAASALAGYASSVWKKDHAFSSNTMHSYALACATYAMASILVVVVLQAGKVSYGLASPWQLVGAIGGIAAVTGFFTAVAFVQNVMRSAAKAGRDSLNNEALSASVDFASAVGTIKKAMAREFEKEMTRSVEKIEKEMRKALEEKKRAEEKLAKIINERSAEMQKMNARIDQAIEGRASGREQGATEALESSSSSQKMKAENEEEVKSLREEMARMRATYESAMNAAQREFTEALEKERNLSAEKIESWEKEQTTPPPVVLSSSSEPERGMMSEEDVVAMVSKLQEEKDREIQKVVQALLSENLAREASLRYDNKVQKATSESALVAAQNQIEIELSAYRSQIESYEQRSKFQAAERDALYRLQSHEFAKTSKRDREYTKAEAEDAVKVLYDVIADLKEEQLDIVAALQAENVDAIAEVLHERDAAVSAIEKELKTMKATYESSLAAAQEYFKASSATSSAVDAEASKMLEDARKELIMAKAERNALYKTLQSEFRKDKDSKTEDEANAKVAALEARIEALTKYSTNDKRALRDLFLSEVAKAKKIGSEQTKPIEEALRMAKAERDALYRLAQRESLKLNHQTEMAASDLESWERELESIGVELRTKTATLESALNASQQSLTQTASEWSLRQKDIAESLEKANKSLEMAKSERNALYRLATNESMKNSERLSKVNAVDGRFTAEMERLQGELLAMKNNSAQKDEKTRAQMDNLKKQNESDVLLAKRETEKAREDVKQQIAAIEQKHAKELENAKESAKNADAILVAKVARVQQETEALKKHQQENVKKLEEQHKKALEEAKDASNSSSAILVENVAALQKQINDSKDAQKLEMEKMIQTKDALVKDKEQLSKAVEKLEADAEKMKDVISRHGEELTQAKKQSVQDVRKELQDAMEKAKKTASMIEKIKNDSEGRIVEARRAAIAEYEKLAMEEARIAREAFTKEINATTEELERRAKQFVEAEKILKESSEAKKYLRDVLKDDEEKLSKLPKWLS</sequence>
<evidence type="ECO:0000313" key="4">
    <source>
        <dbReference type="EMBL" id="CCO14908.1"/>
    </source>
</evidence>
<accession>K8F099</accession>